<evidence type="ECO:0000256" key="1">
    <source>
        <dbReference type="ARBA" id="ARBA00012417"/>
    </source>
</evidence>
<dbReference type="SUPFAM" id="SSF89550">
    <property type="entry name" value="PHP domain-like"/>
    <property type="match status" value="1"/>
</dbReference>
<evidence type="ECO:0000256" key="5">
    <source>
        <dbReference type="ARBA" id="ARBA00022932"/>
    </source>
</evidence>
<organism evidence="8 9">
    <name type="scientific">Enterococcus phage vipetofem</name>
    <dbReference type="NCBI Taxonomy" id="2719594"/>
    <lineage>
        <taxon>Viruses</taxon>
        <taxon>Duplodnaviria</taxon>
        <taxon>Heunggongvirae</taxon>
        <taxon>Uroviricota</taxon>
        <taxon>Caudoviricetes</taxon>
        <taxon>Andrewesvirinae</taxon>
        <taxon>Vipetofemvirus</taxon>
        <taxon>Vipetofemvirus vipetofem</taxon>
    </lineage>
</organism>
<dbReference type="InterPro" id="IPR004013">
    <property type="entry name" value="PHP_dom"/>
</dbReference>
<dbReference type="GO" id="GO:0008408">
    <property type="term" value="F:3'-5' exonuclease activity"/>
    <property type="evidence" value="ECO:0007669"/>
    <property type="project" value="InterPro"/>
</dbReference>
<dbReference type="PANTHER" id="PTHR32294">
    <property type="entry name" value="DNA POLYMERASE III SUBUNIT ALPHA"/>
    <property type="match status" value="1"/>
</dbReference>
<dbReference type="EMBL" id="MT119361">
    <property type="protein sequence ID" value="QIQ66369.1"/>
    <property type="molecule type" value="Genomic_DNA"/>
</dbReference>
<dbReference type="EC" id="2.7.7.7" evidence="1"/>
<keyword evidence="4" id="KW-0235">DNA replication</keyword>
<dbReference type="Pfam" id="PF14579">
    <property type="entry name" value="HHH_6"/>
    <property type="match status" value="1"/>
</dbReference>
<evidence type="ECO:0000256" key="6">
    <source>
        <dbReference type="ARBA" id="ARBA00049244"/>
    </source>
</evidence>
<dbReference type="InterPro" id="IPR003141">
    <property type="entry name" value="Pol/His_phosphatase_N"/>
</dbReference>
<proteinExistence type="predicted"/>
<evidence type="ECO:0000313" key="8">
    <source>
        <dbReference type="EMBL" id="QIQ66369.1"/>
    </source>
</evidence>
<dbReference type="Pfam" id="PF02811">
    <property type="entry name" value="PHP"/>
    <property type="match status" value="1"/>
</dbReference>
<evidence type="ECO:0000256" key="3">
    <source>
        <dbReference type="ARBA" id="ARBA00022695"/>
    </source>
</evidence>
<dbReference type="Pfam" id="PF17657">
    <property type="entry name" value="DNA_pol3_finger"/>
    <property type="match status" value="1"/>
</dbReference>
<dbReference type="Pfam" id="PF07733">
    <property type="entry name" value="DNA_pol3_alpha"/>
    <property type="match status" value="1"/>
</dbReference>
<dbReference type="InterPro" id="IPR011708">
    <property type="entry name" value="DNA_pol3_alpha_NTPase_dom"/>
</dbReference>
<dbReference type="InterPro" id="IPR029460">
    <property type="entry name" value="DNAPol_HHH"/>
</dbReference>
<keyword evidence="2" id="KW-0808">Transferase</keyword>
<gene>
    <name evidence="8" type="ORF">vipetofem_71</name>
</gene>
<dbReference type="InterPro" id="IPR040982">
    <property type="entry name" value="DNA_pol3_finger"/>
</dbReference>
<evidence type="ECO:0000256" key="4">
    <source>
        <dbReference type="ARBA" id="ARBA00022705"/>
    </source>
</evidence>
<dbReference type="Gene3D" id="3.20.20.140">
    <property type="entry name" value="Metal-dependent hydrolases"/>
    <property type="match status" value="1"/>
</dbReference>
<keyword evidence="9" id="KW-1185">Reference proteome</keyword>
<dbReference type="GO" id="GO:0006260">
    <property type="term" value="P:DNA replication"/>
    <property type="evidence" value="ECO:0007669"/>
    <property type="project" value="UniProtKB-KW"/>
</dbReference>
<dbReference type="Proteomes" id="UP000502113">
    <property type="component" value="Segment"/>
</dbReference>
<dbReference type="InterPro" id="IPR004805">
    <property type="entry name" value="DnaE2/DnaE/PolC"/>
</dbReference>
<protein>
    <recommendedName>
        <fullName evidence="1">DNA-directed DNA polymerase</fullName>
        <ecNumber evidence="1">2.7.7.7</ecNumber>
    </recommendedName>
</protein>
<dbReference type="InterPro" id="IPR016195">
    <property type="entry name" value="Pol/histidinol_Pase-like"/>
</dbReference>
<keyword evidence="3" id="KW-0548">Nucleotidyltransferase</keyword>
<reference evidence="9" key="1">
    <citation type="submission" date="2020-02" db="EMBL/GenBank/DDBJ databases">
        <authorList>
            <person name="Olsen N.S."/>
            <person name="Forero-Junco L."/>
            <person name="Kot W."/>
            <person name="Hansen L.H."/>
        </authorList>
    </citation>
    <scope>NUCLEOTIDE SEQUENCE [LARGE SCALE GENOMIC DNA]</scope>
</reference>
<evidence type="ECO:0000313" key="9">
    <source>
        <dbReference type="Proteomes" id="UP000502113"/>
    </source>
</evidence>
<name>A0A6G9LMX8_9CAUD</name>
<dbReference type="GO" id="GO:0003887">
    <property type="term" value="F:DNA-directed DNA polymerase activity"/>
    <property type="evidence" value="ECO:0007669"/>
    <property type="project" value="UniProtKB-KW"/>
</dbReference>
<dbReference type="SMART" id="SM00481">
    <property type="entry name" value="POLIIIAc"/>
    <property type="match status" value="1"/>
</dbReference>
<evidence type="ECO:0000256" key="2">
    <source>
        <dbReference type="ARBA" id="ARBA00022679"/>
    </source>
</evidence>
<comment type="catalytic activity">
    <reaction evidence="6">
        <text>DNA(n) + a 2'-deoxyribonucleoside 5'-triphosphate = DNA(n+1) + diphosphate</text>
        <dbReference type="Rhea" id="RHEA:22508"/>
        <dbReference type="Rhea" id="RHEA-COMP:17339"/>
        <dbReference type="Rhea" id="RHEA-COMP:17340"/>
        <dbReference type="ChEBI" id="CHEBI:33019"/>
        <dbReference type="ChEBI" id="CHEBI:61560"/>
        <dbReference type="ChEBI" id="CHEBI:173112"/>
        <dbReference type="EC" id="2.7.7.7"/>
    </reaction>
</comment>
<dbReference type="PANTHER" id="PTHR32294:SF0">
    <property type="entry name" value="DNA POLYMERASE III SUBUNIT ALPHA"/>
    <property type="match status" value="1"/>
</dbReference>
<keyword evidence="5" id="KW-0239">DNA-directed DNA polymerase</keyword>
<feature type="domain" description="Polymerase/histidinol phosphatase N-terminal" evidence="7">
    <location>
        <begin position="8"/>
        <end position="86"/>
    </location>
</feature>
<sequence length="1288" mass="149390">MSWHNGWFSIHNHSHFSNFRLRDATNSPQDILKVANNKGLKGIVLSDHETIAGAPVFLDAAKKMKENGELPENFVAAIGNEAYLIDRKYEEPMKNQEKVKYFHFLMVAKNQRGFEFLKKQTAKAWENSTYSRGMERVPTFKDELAELMKEYKGDVIASTACIGGELPQLVLKLEKAEQEADAMRIGTIKREIHYFIEFLVNTFGHDNVFFELQPSKQDEQLIVNKWLPKIAEEYNIKCIVTTDAHYLTLEQQEFHKQYLQASEGEREVESFYATTYIFSYDELLEYFDEELLNELCKNTLIIRDMVNNELKYKHETVIPRSHISHFEQDESVMQKIDEAKYPNIYKMMRSSVIEDRYYHFKVMKGFVEKEQEFNEENLSRIDLEYGELQAISEQLNQPMTSYFLAMTEFVDIMWEYSLVGVGRGSAVCYYTNYLLDIVQLNPIKYDLPYWRFLSREYVGEFPDIDVDAQGSERANIIEGVKEKFGHENVLNIGTYTTEGPRAASLTACRAFGLDPDTAQNITNAIPSDKGFAWPLQDAFFGNEKEHRKPDKQFIYMVNEYPGLQELMLQSQGLVSGRGQHASGVVVFPDGYTSLNTMMKTSKGLPITQWDAHTTEVAGGIKYDFLSINALDRIRAAIDMLLKDGKIEWQGSLQETFNKYFHPDVLDMESQEMFDMLFNGEIISAFQFEAKTGRQALEKINARTFDQLVAANSLMRLSSDGEQPIDKYIRYKNDLNEWEKDMDEYNLTEDEKAVMHELLDKKFGVCEVQESIMKIAMHDKVAKYNLREAKGLRKASAKKDPTIQVKQKELFFKKGRENGTSDNLLNYIWNECYVPTFGYSFSEPHVAAYTMILMIEMNIAYRYGVHYWKAACLNVDAGIIGELEAGTKYGKVAKALSNFREDVIPPSVNKSDIGFTPDQNTGKIMYGLKPIVGMNSRLAKQIIDGRPYKNMQQFIDHNVINGDLTNTKMVTLIKSGLFDELYPNRKQLMINFVMYVEPFKQKLSTSVIPKIAHLIPEKYKEAKEAYFFLKEVKNKKVHDRYTEYFFNRFKEDCDKKVTKKYPESYSYNDNGNFIIEIKVLEKVVKDRMEELKEWLKTEDALKAEASLRRSAYWQKYCLGTISHWEMESITFYISQHELQEYPIHSFFELSNFNELPREPEIDGYNNGRGGKKWPKYKSHVIAGTVIDTLPQKGIVTLITKDGVVDVRVGKGKYQYYNKKIMVGQGKDRVNIDDTWWKRGNMVVVVGYRRENDFYANAKNSAYQHSIMLIKGHDGEKIFLQQEKKKVEED</sequence>
<evidence type="ECO:0000259" key="7">
    <source>
        <dbReference type="SMART" id="SM00481"/>
    </source>
</evidence>
<accession>A0A6G9LMX8</accession>